<evidence type="ECO:0000313" key="1">
    <source>
        <dbReference type="EMBL" id="SHI83634.1"/>
    </source>
</evidence>
<dbReference type="InterPro" id="IPR038604">
    <property type="entry name" value="HopJ_sf"/>
</dbReference>
<gene>
    <name evidence="1" type="ORF">SAMN05444363_1727</name>
</gene>
<dbReference type="Pfam" id="PF08888">
    <property type="entry name" value="HopJ"/>
    <property type="match status" value="1"/>
</dbReference>
<accession>A0A1M6EDU5</accession>
<dbReference type="Proteomes" id="UP000184488">
    <property type="component" value="Unassembled WGS sequence"/>
</dbReference>
<proteinExistence type="predicted"/>
<dbReference type="OrthoDB" id="9790826at2"/>
<keyword evidence="2" id="KW-1185">Reference proteome</keyword>
<dbReference type="Gene3D" id="3.20.160.10">
    <property type="entry name" value="vpa0580 domain like"/>
    <property type="match status" value="1"/>
</dbReference>
<dbReference type="STRING" id="415425.SAMN05444363_1727"/>
<dbReference type="RefSeq" id="WP_073310494.1">
    <property type="nucleotide sequence ID" value="NZ_FQZI01000003.1"/>
</dbReference>
<organism evidence="1 2">
    <name type="scientific">Flavobacterium terrae</name>
    <dbReference type="NCBI Taxonomy" id="415425"/>
    <lineage>
        <taxon>Bacteria</taxon>
        <taxon>Pseudomonadati</taxon>
        <taxon>Bacteroidota</taxon>
        <taxon>Flavobacteriia</taxon>
        <taxon>Flavobacteriales</taxon>
        <taxon>Flavobacteriaceae</taxon>
        <taxon>Flavobacterium</taxon>
    </lineage>
</organism>
<dbReference type="EMBL" id="FQZI01000003">
    <property type="protein sequence ID" value="SHI83634.1"/>
    <property type="molecule type" value="Genomic_DNA"/>
</dbReference>
<protein>
    <submittedName>
        <fullName evidence="1">HopJ type III effector protein</fullName>
    </submittedName>
</protein>
<reference evidence="2" key="1">
    <citation type="submission" date="2016-11" db="EMBL/GenBank/DDBJ databases">
        <authorList>
            <person name="Varghese N."/>
            <person name="Submissions S."/>
        </authorList>
    </citation>
    <scope>NUCLEOTIDE SEQUENCE [LARGE SCALE GENOMIC DNA]</scope>
    <source>
        <strain evidence="2">DSM 18829</strain>
    </source>
</reference>
<evidence type="ECO:0000313" key="2">
    <source>
        <dbReference type="Proteomes" id="UP000184488"/>
    </source>
</evidence>
<name>A0A1M6EDU5_9FLAO</name>
<sequence length="104" mass="11980">MKHLLNNPSFQDVIAFIDENYHFTPTSFKNGNQYNEAGQNNGSCKVFSFAKLNNLSKEETLLLFCEHYQDVLKTPEATDHQNIRNFMQFGWDGIIFDGEALQSI</sequence>
<dbReference type="AlphaFoldDB" id="A0A1M6EDU5"/>
<dbReference type="InterPro" id="IPR014984">
    <property type="entry name" value="HopJ"/>
</dbReference>